<evidence type="ECO:0000256" key="11">
    <source>
        <dbReference type="ARBA" id="ARBA00023204"/>
    </source>
</evidence>
<gene>
    <name evidence="22" type="ORF">Z517_01689</name>
</gene>
<dbReference type="Pfam" id="PF01230">
    <property type="entry name" value="HIT"/>
    <property type="match status" value="1"/>
</dbReference>
<keyword evidence="7" id="KW-0227">DNA damage</keyword>
<dbReference type="FunFam" id="3.30.428.10:FF:000017">
    <property type="entry name" value="Aprataxin-like protein"/>
    <property type="match status" value="1"/>
</dbReference>
<reference evidence="22 23" key="1">
    <citation type="submission" date="2015-01" db="EMBL/GenBank/DDBJ databases">
        <title>The Genome Sequence of Fonsecaea pedrosoi CBS 271.37.</title>
        <authorList>
            <consortium name="The Broad Institute Genomics Platform"/>
            <person name="Cuomo C."/>
            <person name="de Hoog S."/>
            <person name="Gorbushina A."/>
            <person name="Stielow B."/>
            <person name="Teixiera M."/>
            <person name="Abouelleil A."/>
            <person name="Chapman S.B."/>
            <person name="Priest M."/>
            <person name="Young S.K."/>
            <person name="Wortman J."/>
            <person name="Nusbaum C."/>
            <person name="Birren B."/>
        </authorList>
    </citation>
    <scope>NUCLEOTIDE SEQUENCE [LARGE SCALE GENOMIC DNA]</scope>
    <source>
        <strain evidence="22 23">CBS 271.37</strain>
    </source>
</reference>
<dbReference type="AlphaFoldDB" id="A0A0D2HPA8"/>
<comment type="catalytic activity">
    <reaction evidence="14">
        <text>a 5'-end adenosine-5'-diphospho-5'-2'-deoxyribonucleoside-DNA + H2O = a 5'-end 5'-phospho-2'-deoxyribonucleoside-DNA + AMP + 2 H(+)</text>
        <dbReference type="Rhea" id="RHEA:52128"/>
        <dbReference type="Rhea" id="RHEA-COMP:13180"/>
        <dbReference type="Rhea" id="RHEA-COMP:13181"/>
        <dbReference type="ChEBI" id="CHEBI:15377"/>
        <dbReference type="ChEBI" id="CHEBI:15378"/>
        <dbReference type="ChEBI" id="CHEBI:136412"/>
        <dbReference type="ChEBI" id="CHEBI:136413"/>
        <dbReference type="ChEBI" id="CHEBI:456215"/>
        <dbReference type="EC" id="3.6.1.71"/>
    </reaction>
</comment>
<dbReference type="Gene3D" id="3.30.428.10">
    <property type="entry name" value="HIT-like"/>
    <property type="match status" value="1"/>
</dbReference>
<dbReference type="GO" id="GO:0005634">
    <property type="term" value="C:nucleus"/>
    <property type="evidence" value="ECO:0007669"/>
    <property type="project" value="UniProtKB-SubCell"/>
</dbReference>
<dbReference type="Pfam" id="PF16278">
    <property type="entry name" value="zf-C2HE"/>
    <property type="match status" value="1"/>
</dbReference>
<evidence type="ECO:0000256" key="3">
    <source>
        <dbReference type="ARBA" id="ARBA00012495"/>
    </source>
</evidence>
<evidence type="ECO:0000256" key="4">
    <source>
        <dbReference type="ARBA" id="ARBA00012496"/>
    </source>
</evidence>
<dbReference type="EC" id="3.6.1.71" evidence="4"/>
<evidence type="ECO:0000256" key="14">
    <source>
        <dbReference type="ARBA" id="ARBA00044639"/>
    </source>
</evidence>
<evidence type="ECO:0000256" key="9">
    <source>
        <dbReference type="ARBA" id="ARBA00022833"/>
    </source>
</evidence>
<dbReference type="PANTHER" id="PTHR12486">
    <property type="entry name" value="APRATAXIN-RELATED"/>
    <property type="match status" value="1"/>
</dbReference>
<accession>A0A0D2HPA8</accession>
<evidence type="ECO:0000313" key="23">
    <source>
        <dbReference type="Proteomes" id="UP000053029"/>
    </source>
</evidence>
<keyword evidence="9" id="KW-0862">Zinc</keyword>
<evidence type="ECO:0000256" key="2">
    <source>
        <dbReference type="ARBA" id="ARBA00004496"/>
    </source>
</evidence>
<keyword evidence="11" id="KW-0234">DNA repair</keyword>
<dbReference type="Proteomes" id="UP000053029">
    <property type="component" value="Unassembled WGS sequence"/>
</dbReference>
<dbReference type="GO" id="GO:0030983">
    <property type="term" value="F:mismatched DNA binding"/>
    <property type="evidence" value="ECO:0007669"/>
    <property type="project" value="TreeGrafter"/>
</dbReference>
<feature type="region of interest" description="Disordered" evidence="19">
    <location>
        <begin position="1"/>
        <end position="56"/>
    </location>
</feature>
<dbReference type="PANTHER" id="PTHR12486:SF4">
    <property type="entry name" value="APRATAXIN"/>
    <property type="match status" value="1"/>
</dbReference>
<keyword evidence="12" id="KW-0539">Nucleus</keyword>
<dbReference type="SUPFAM" id="SSF54197">
    <property type="entry name" value="HIT-like"/>
    <property type="match status" value="1"/>
</dbReference>
<dbReference type="VEuPathDB" id="FungiDB:Z517_01689"/>
<evidence type="ECO:0000256" key="12">
    <source>
        <dbReference type="ARBA" id="ARBA00023242"/>
    </source>
</evidence>
<evidence type="ECO:0000256" key="13">
    <source>
        <dbReference type="ARBA" id="ARBA00024601"/>
    </source>
</evidence>
<dbReference type="GO" id="GO:0003697">
    <property type="term" value="F:single-stranded DNA binding"/>
    <property type="evidence" value="ECO:0007669"/>
    <property type="project" value="TreeGrafter"/>
</dbReference>
<keyword evidence="23" id="KW-1185">Reference proteome</keyword>
<evidence type="ECO:0000256" key="18">
    <source>
        <dbReference type="ARBA" id="ARBA00076243"/>
    </source>
</evidence>
<comment type="function">
    <text evidence="16">DNA-binding protein involved in single-strand DNA break repair, double-strand DNA break repair and base excision repair. Resolves abortive DNA ligation intermediates formed either at base excision sites, or when DNA ligases attempt to repair non-ligatable breaks induced by reactive oxygen species. Catalyzes the release of adenylate groups covalently linked to 5'-phosphate termini, resulting in the production of 5'-phosphate termini that can be efficiently rejoined. Likewise, catalyzes the release of 3'-linked guanosine (DNAppG) and inosine (DNAppI) from DNA, but has higher specific activity with 5'-linked adenosine (AppDNA).</text>
</comment>
<dbReference type="GO" id="GO:0120108">
    <property type="term" value="F:DNA-3'-diphospho-5'-guanosine diphosphatase activity"/>
    <property type="evidence" value="ECO:0007669"/>
    <property type="project" value="UniProtKB-EC"/>
</dbReference>
<dbReference type="EMBL" id="KN846969">
    <property type="protein sequence ID" value="KIW86294.1"/>
    <property type="molecule type" value="Genomic_DNA"/>
</dbReference>
<evidence type="ECO:0000256" key="5">
    <source>
        <dbReference type="ARBA" id="ARBA00022490"/>
    </source>
</evidence>
<feature type="domain" description="HIT" evidence="20">
    <location>
        <begin position="74"/>
        <end position="198"/>
    </location>
</feature>
<dbReference type="GeneID" id="25301179"/>
<dbReference type="STRING" id="1442368.A0A0D2HPA8"/>
<protein>
    <recommendedName>
        <fullName evidence="17">Aprataxin-like protein</fullName>
        <ecNumber evidence="4">3.6.1.71</ecNumber>
        <ecNumber evidence="3">3.6.1.72</ecNumber>
    </recommendedName>
    <alternativeName>
        <fullName evidence="18">Hit family protein 3</fullName>
    </alternativeName>
</protein>
<comment type="catalytic activity">
    <reaction evidence="13">
        <text>a 3'-end 2'-deoxyribonucleotide-3'-diphospho-5'-guanosine-DNA + H2O = a 3'-end 2'-deoxyribonucleotide 3'-phosphate-DNA + GMP + 2 H(+)</text>
        <dbReference type="Rhea" id="RHEA:52140"/>
        <dbReference type="Rhea" id="RHEA-COMP:13186"/>
        <dbReference type="Rhea" id="RHEA-COMP:13187"/>
        <dbReference type="ChEBI" id="CHEBI:15377"/>
        <dbReference type="ChEBI" id="CHEBI:15378"/>
        <dbReference type="ChEBI" id="CHEBI:58115"/>
        <dbReference type="ChEBI" id="CHEBI:136419"/>
        <dbReference type="ChEBI" id="CHEBI:136420"/>
        <dbReference type="EC" id="3.6.1.72"/>
    </reaction>
</comment>
<dbReference type="GO" id="GO:0005737">
    <property type="term" value="C:cytoplasm"/>
    <property type="evidence" value="ECO:0007669"/>
    <property type="project" value="UniProtKB-SubCell"/>
</dbReference>
<comment type="catalytic activity">
    <reaction evidence="15">
        <text>a 5'-end adenosine-5'-diphospho-5'-ribonucleoside-2'-deoxyribonucleotide-DNA + H2O = a 5'-end 5'-phospho-ribonucleoside-2'-deoxyribonucleotide-DNA + AMP + 2 H(+)</text>
        <dbReference type="Rhea" id="RHEA:52132"/>
        <dbReference type="Rhea" id="RHEA-COMP:13182"/>
        <dbReference type="Rhea" id="RHEA-COMP:13183"/>
        <dbReference type="ChEBI" id="CHEBI:15377"/>
        <dbReference type="ChEBI" id="CHEBI:15378"/>
        <dbReference type="ChEBI" id="CHEBI:136414"/>
        <dbReference type="ChEBI" id="CHEBI:136415"/>
        <dbReference type="ChEBI" id="CHEBI:456215"/>
        <dbReference type="EC" id="3.6.1.71"/>
    </reaction>
</comment>
<dbReference type="GO" id="GO:0046872">
    <property type="term" value="F:metal ion binding"/>
    <property type="evidence" value="ECO:0007669"/>
    <property type="project" value="UniProtKB-KW"/>
</dbReference>
<evidence type="ECO:0000256" key="16">
    <source>
        <dbReference type="ARBA" id="ARBA00059438"/>
    </source>
</evidence>
<dbReference type="InterPro" id="IPR011146">
    <property type="entry name" value="HIT-like"/>
</dbReference>
<evidence type="ECO:0000256" key="7">
    <source>
        <dbReference type="ARBA" id="ARBA00022763"/>
    </source>
</evidence>
<dbReference type="GO" id="GO:0003725">
    <property type="term" value="F:double-stranded RNA binding"/>
    <property type="evidence" value="ECO:0007669"/>
    <property type="project" value="TreeGrafter"/>
</dbReference>
<dbReference type="InterPro" id="IPR032566">
    <property type="entry name" value="Znf-C2HE"/>
</dbReference>
<dbReference type="GO" id="GO:0000012">
    <property type="term" value="P:single strand break repair"/>
    <property type="evidence" value="ECO:0007669"/>
    <property type="project" value="TreeGrafter"/>
</dbReference>
<organism evidence="22 23">
    <name type="scientific">Fonsecaea pedrosoi CBS 271.37</name>
    <dbReference type="NCBI Taxonomy" id="1442368"/>
    <lineage>
        <taxon>Eukaryota</taxon>
        <taxon>Fungi</taxon>
        <taxon>Dikarya</taxon>
        <taxon>Ascomycota</taxon>
        <taxon>Pezizomycotina</taxon>
        <taxon>Eurotiomycetes</taxon>
        <taxon>Chaetothyriomycetidae</taxon>
        <taxon>Chaetothyriales</taxon>
        <taxon>Herpotrichiellaceae</taxon>
        <taxon>Fonsecaea</taxon>
    </lineage>
</organism>
<evidence type="ECO:0000256" key="1">
    <source>
        <dbReference type="ARBA" id="ARBA00004123"/>
    </source>
</evidence>
<dbReference type="RefSeq" id="XP_013290102.1">
    <property type="nucleotide sequence ID" value="XM_013434648.1"/>
</dbReference>
<feature type="domain" description="Aprataxin C2HE/C2H2/C2HC zinc finger" evidence="21">
    <location>
        <begin position="213"/>
        <end position="270"/>
    </location>
</feature>
<evidence type="ECO:0000256" key="19">
    <source>
        <dbReference type="SAM" id="MobiDB-lite"/>
    </source>
</evidence>
<evidence type="ECO:0000259" key="20">
    <source>
        <dbReference type="Pfam" id="PF01230"/>
    </source>
</evidence>
<evidence type="ECO:0000256" key="10">
    <source>
        <dbReference type="ARBA" id="ARBA00023125"/>
    </source>
</evidence>
<evidence type="ECO:0000313" key="22">
    <source>
        <dbReference type="EMBL" id="KIW86294.1"/>
    </source>
</evidence>
<dbReference type="OrthoDB" id="3512845at2759"/>
<comment type="subcellular location">
    <subcellularLocation>
        <location evidence="2">Cytoplasm</location>
    </subcellularLocation>
    <subcellularLocation>
        <location evidence="1">Nucleus</location>
    </subcellularLocation>
</comment>
<evidence type="ECO:0000259" key="21">
    <source>
        <dbReference type="Pfam" id="PF16278"/>
    </source>
</evidence>
<dbReference type="GO" id="GO:0033699">
    <property type="term" value="F:DNA 5'-adenosine monophosphate hydrolase activity"/>
    <property type="evidence" value="ECO:0007669"/>
    <property type="project" value="UniProtKB-EC"/>
</dbReference>
<keyword evidence="10" id="KW-0238">DNA-binding</keyword>
<keyword evidence="8" id="KW-0378">Hydrolase</keyword>
<evidence type="ECO:0000256" key="6">
    <source>
        <dbReference type="ARBA" id="ARBA00022723"/>
    </source>
</evidence>
<evidence type="ECO:0000256" key="8">
    <source>
        <dbReference type="ARBA" id="ARBA00022801"/>
    </source>
</evidence>
<dbReference type="GO" id="GO:1990165">
    <property type="term" value="F:single-strand break-containing DNA binding"/>
    <property type="evidence" value="ECO:0007669"/>
    <property type="project" value="TreeGrafter"/>
</dbReference>
<evidence type="ECO:0000256" key="15">
    <source>
        <dbReference type="ARBA" id="ARBA00044713"/>
    </source>
</evidence>
<name>A0A0D2HPA8_9EURO</name>
<sequence>MASKSGVVTDEQPEEASKPSALASKRNAFSELMSPKSKHPKQEDFKHTGKLSNPGDPRNGLLAYILEPAKFPSDIVILHNDKTVLVRDAFPKATVHLLLLPRDPAKQTLNPRDALDDQEFLDMVRTEASAAVKLAASELSRLISPYSETCKARIAAMESENPPDNPPPGRDFTKEFKVGIHAHPSMNHLHIHIISRDMHSDRLKHRKHYNSFNTDFFIPLEDFPLARDDIRRQTSYQNANLTKDYKCWRCGKMFGNKFTQLKAHLEDEFKAWRKE</sequence>
<keyword evidence="5" id="KW-0963">Cytoplasm</keyword>
<evidence type="ECO:0000256" key="17">
    <source>
        <dbReference type="ARBA" id="ARBA00068941"/>
    </source>
</evidence>
<keyword evidence="6" id="KW-0479">Metal-binding</keyword>
<dbReference type="EC" id="3.6.1.72" evidence="3"/>
<proteinExistence type="predicted"/>
<dbReference type="InterPro" id="IPR036265">
    <property type="entry name" value="HIT-like_sf"/>
</dbReference>
<dbReference type="HOGENOM" id="CLU_066882_0_0_1"/>